<organism evidence="1 9">
    <name type="scientific">Cyanophage S-RIM12</name>
    <dbReference type="NCBI Taxonomy" id="1278402"/>
    <lineage>
        <taxon>Viruses</taxon>
        <taxon>Duplodnaviria</taxon>
        <taxon>Heunggongvirae</taxon>
        <taxon>Uroviricota</taxon>
        <taxon>Caudoviricetes</taxon>
        <taxon>Pantevenvirales</taxon>
        <taxon>Kyanoviridae</taxon>
        <taxon>Brizovirus</taxon>
        <taxon>Brizovirus syn33</taxon>
    </lineage>
</organism>
<evidence type="ECO:0000313" key="2">
    <source>
        <dbReference type="EMBL" id="AOO15698.1"/>
    </source>
</evidence>
<evidence type="ECO:0000313" key="6">
    <source>
        <dbReference type="EMBL" id="AOO17631.1"/>
    </source>
</evidence>
<dbReference type="EMBL" id="KX349312">
    <property type="protein sequence ID" value="AOO16339.1"/>
    <property type="molecule type" value="Genomic_DNA"/>
</dbReference>
<protein>
    <submittedName>
        <fullName evidence="1">Uncharacterized protein</fullName>
    </submittedName>
</protein>
<dbReference type="Proteomes" id="UP000221138">
    <property type="component" value="Segment"/>
</dbReference>
<dbReference type="Proteomes" id="UP000221266">
    <property type="component" value="Segment"/>
</dbReference>
<evidence type="ECO:0000313" key="4">
    <source>
        <dbReference type="EMBL" id="AOO16985.1"/>
    </source>
</evidence>
<name>A0A1D7SNL3_9CAUD</name>
<accession>A0A1D7SNL3</accession>
<dbReference type="EMBL" id="KX349320">
    <property type="protein sequence ID" value="AOO18062.1"/>
    <property type="molecule type" value="Genomic_DNA"/>
</dbReference>
<dbReference type="EMBL" id="KX349309">
    <property type="protein sequence ID" value="AOO15698.1"/>
    <property type="molecule type" value="Genomic_DNA"/>
</dbReference>
<evidence type="ECO:0000313" key="5">
    <source>
        <dbReference type="EMBL" id="AOO17201.1"/>
    </source>
</evidence>
<dbReference type="EMBL" id="KX349307">
    <property type="protein sequence ID" value="AOO15271.1"/>
    <property type="molecule type" value="Genomic_DNA"/>
</dbReference>
<dbReference type="Proteomes" id="UP000223608">
    <property type="component" value="Segment"/>
</dbReference>
<evidence type="ECO:0000313" key="7">
    <source>
        <dbReference type="EMBL" id="AOO17846.1"/>
    </source>
</evidence>
<dbReference type="Proteomes" id="UP000223079">
    <property type="component" value="Segment"/>
</dbReference>
<dbReference type="EMBL" id="KX349319">
    <property type="protein sequence ID" value="AOO17846.1"/>
    <property type="molecule type" value="Genomic_DNA"/>
</dbReference>
<dbReference type="Proteomes" id="UP000223861">
    <property type="component" value="Segment"/>
</dbReference>
<evidence type="ECO:0000313" key="3">
    <source>
        <dbReference type="EMBL" id="AOO16339.1"/>
    </source>
</evidence>
<dbReference type="EMBL" id="KX349318">
    <property type="protein sequence ID" value="AOO17631.1"/>
    <property type="molecule type" value="Genomic_DNA"/>
</dbReference>
<dbReference type="Proteomes" id="UP000223325">
    <property type="component" value="Segment"/>
</dbReference>
<dbReference type="Proteomes" id="UP000224562">
    <property type="component" value="Segment"/>
</dbReference>
<evidence type="ECO:0000313" key="9">
    <source>
        <dbReference type="Proteomes" id="UP000221138"/>
    </source>
</evidence>
<dbReference type="EMBL" id="KX349316">
    <property type="protein sequence ID" value="AOO17201.1"/>
    <property type="molecule type" value="Genomic_DNA"/>
</dbReference>
<evidence type="ECO:0000313" key="1">
    <source>
        <dbReference type="EMBL" id="AOO15271.1"/>
    </source>
</evidence>
<reference evidence="9 10" key="1">
    <citation type="journal article" date="2016" name="Environ. Microbiol.">
        <title>Genomic diversification of marine cyanophages into stable ecotypes.</title>
        <authorList>
            <person name="Marston M.F."/>
            <person name="Martiny J.B."/>
        </authorList>
    </citation>
    <scope>NUCLEOTIDE SEQUENCE [LARGE SCALE GENOMIC DNA]</scope>
    <source>
        <strain evidence="1">Np_14_0310</strain>
        <strain evidence="2">Np_22_1112</strain>
        <strain evidence="3">RW_04_0709</strain>
        <strain evidence="4">RW_14_0101</strain>
        <strain evidence="5">RW_22_0110</strain>
        <strain evidence="6">RW_27_0310</strain>
        <strain evidence="7">RW_28_1109</strain>
        <strain evidence="8">RW_29_1109</strain>
    </source>
</reference>
<evidence type="ECO:0000313" key="8">
    <source>
        <dbReference type="EMBL" id="AOO18062.1"/>
    </source>
</evidence>
<sequence>MNVIHKECDPSLGEDRSLPYTSFLIEYCQDGITKFDIVASSKASEIFDYYWDLYKKDLINMKATEGRVNPRTWQDPNQKKKKSK</sequence>
<dbReference type="Proteomes" id="UP000226193">
    <property type="component" value="Segment"/>
</dbReference>
<dbReference type="EMBL" id="KX349315">
    <property type="protein sequence ID" value="AOO16985.1"/>
    <property type="molecule type" value="Genomic_DNA"/>
</dbReference>
<proteinExistence type="predicted"/>
<evidence type="ECO:0000313" key="10">
    <source>
        <dbReference type="Proteomes" id="UP000221266"/>
    </source>
</evidence>
<gene>
    <name evidence="2" type="ORF">Np121112_213</name>
    <name evidence="1" type="ORF">Np140310_213</name>
    <name evidence="3" type="ORF">RW040709_213</name>
    <name evidence="4" type="ORF">RW140101_213</name>
    <name evidence="5" type="ORF">RW220110_214</name>
    <name evidence="6" type="ORF">RW270310_213</name>
    <name evidence="7" type="ORF">RW281109_213</name>
    <name evidence="8" type="ORF">RW291109_214</name>
</gene>